<organism evidence="2 3">
    <name type="scientific">Bacillus smithii 7_3_47FAA</name>
    <dbReference type="NCBI Taxonomy" id="665952"/>
    <lineage>
        <taxon>Bacteria</taxon>
        <taxon>Bacillati</taxon>
        <taxon>Bacillota</taxon>
        <taxon>Bacilli</taxon>
        <taxon>Bacillales</taxon>
        <taxon>Bacillaceae</taxon>
        <taxon>Bacillus</taxon>
    </lineage>
</organism>
<gene>
    <name evidence="2" type="ORF">HMPREF1015_01755</name>
</gene>
<keyword evidence="3" id="KW-1185">Reference proteome</keyword>
<keyword evidence="1" id="KW-0812">Transmembrane</keyword>
<dbReference type="EMBL" id="ACWF01000085">
    <property type="protein sequence ID" value="EHL78262.1"/>
    <property type="molecule type" value="Genomic_DNA"/>
</dbReference>
<dbReference type="SUPFAM" id="SSF52266">
    <property type="entry name" value="SGNH hydrolase"/>
    <property type="match status" value="1"/>
</dbReference>
<protein>
    <recommendedName>
        <fullName evidence="4">SGNH hydrolase-type esterase domain-containing protein</fullName>
    </recommendedName>
</protein>
<accession>G9QKR6</accession>
<keyword evidence="1" id="KW-1133">Transmembrane helix</keyword>
<dbReference type="HOGENOM" id="CLU_089212_0_0_9"/>
<dbReference type="Proteomes" id="UP000011747">
    <property type="component" value="Unassembled WGS sequence"/>
</dbReference>
<dbReference type="PATRIC" id="fig|665952.3.peg.1618"/>
<dbReference type="InterPro" id="IPR036514">
    <property type="entry name" value="SGNH_hydro_sf"/>
</dbReference>
<evidence type="ECO:0000256" key="1">
    <source>
        <dbReference type="SAM" id="Phobius"/>
    </source>
</evidence>
<dbReference type="CDD" id="cd00229">
    <property type="entry name" value="SGNH_hydrolase"/>
    <property type="match status" value="1"/>
</dbReference>
<reference evidence="2 3" key="1">
    <citation type="submission" date="2011-09" db="EMBL/GenBank/DDBJ databases">
        <title>The Genome Sequence of Bacillus smithii 7_3_47FAA.</title>
        <authorList>
            <consortium name="The Broad Institute Genome Sequencing Platform"/>
            <person name="Earl A."/>
            <person name="Ward D."/>
            <person name="Feldgarden M."/>
            <person name="Gevers D."/>
            <person name="Daigneault M."/>
            <person name="Strauss J."/>
            <person name="Allen-Vercoe E."/>
            <person name="Young S.K."/>
            <person name="Zeng Q."/>
            <person name="Gargeya S."/>
            <person name="Fitzgerald M."/>
            <person name="Haas B."/>
            <person name="Abouelleil A."/>
            <person name="Alvarado L."/>
            <person name="Arachchi H.M."/>
            <person name="Berlin A."/>
            <person name="Brown A."/>
            <person name="Chapman S.B."/>
            <person name="Chen Z."/>
            <person name="Dunbar C."/>
            <person name="Freedman E."/>
            <person name="Gearin G."/>
            <person name="Goldberg J."/>
            <person name="Griggs A."/>
            <person name="Gujja S."/>
            <person name="Heiman D."/>
            <person name="Howarth C."/>
            <person name="Larson L."/>
            <person name="Lui A."/>
            <person name="MacDonald P.J.P."/>
            <person name="Montmayeur A."/>
            <person name="Murphy C."/>
            <person name="Neiman D."/>
            <person name="Pearson M."/>
            <person name="Priest M."/>
            <person name="Roberts A."/>
            <person name="Saif S."/>
            <person name="Shea T."/>
            <person name="Shenoy N."/>
            <person name="Sisk P."/>
            <person name="Stolte C."/>
            <person name="Sykes S."/>
            <person name="Wortman J."/>
            <person name="Nusbaum C."/>
            <person name="Birren B."/>
        </authorList>
    </citation>
    <scope>NUCLEOTIDE SEQUENCE [LARGE SCALE GENOMIC DNA]</scope>
    <source>
        <strain evidence="2 3">7_3_47FAA</strain>
    </source>
</reference>
<evidence type="ECO:0000313" key="2">
    <source>
        <dbReference type="EMBL" id="EHL78262.1"/>
    </source>
</evidence>
<dbReference type="RefSeq" id="WP_003353934.1">
    <property type="nucleotide sequence ID" value="NZ_JH414751.1"/>
</dbReference>
<proteinExistence type="predicted"/>
<evidence type="ECO:0008006" key="4">
    <source>
        <dbReference type="Google" id="ProtNLM"/>
    </source>
</evidence>
<sequence length="252" mass="28511">MKNLMTLLFAVVVALFLLASYWYWKEKTTVDSTAVVTPVSGNGSNESWKDLSSHWPDQARKQLAKSFHDGKPFQVAIVGSKALGKEDNSWSVQLKKALETAYSPVLKVSIWEEEGTSLDFLQNGEIEKIAASKPDMILFEPFTWADNGKVSVEDNHTVIQTFVRDVKAENEHAVVMIQPPNPIYGASNYPEQVKSLKEFAKTEGLNYIDHWKVWPDYSSDKLKDYIDESNGLPNTKGHALWAKFLKKYFMAS</sequence>
<evidence type="ECO:0000313" key="3">
    <source>
        <dbReference type="Proteomes" id="UP000011747"/>
    </source>
</evidence>
<dbReference type="AlphaFoldDB" id="G9QKR6"/>
<feature type="transmembrane region" description="Helical" evidence="1">
    <location>
        <begin position="7"/>
        <end position="24"/>
    </location>
</feature>
<dbReference type="Gene3D" id="3.40.50.1110">
    <property type="entry name" value="SGNH hydrolase"/>
    <property type="match status" value="1"/>
</dbReference>
<name>G9QKR6_9BACI</name>
<comment type="caution">
    <text evidence="2">The sequence shown here is derived from an EMBL/GenBank/DDBJ whole genome shotgun (WGS) entry which is preliminary data.</text>
</comment>
<keyword evidence="1" id="KW-0472">Membrane</keyword>